<keyword evidence="3" id="KW-0547">Nucleotide-binding</keyword>
<evidence type="ECO:0000256" key="3">
    <source>
        <dbReference type="ARBA" id="ARBA00022741"/>
    </source>
</evidence>
<dbReference type="InterPro" id="IPR003439">
    <property type="entry name" value="ABC_transporter-like_ATP-bd"/>
</dbReference>
<feature type="transmembrane region" description="Helical" evidence="7">
    <location>
        <begin position="12"/>
        <end position="32"/>
    </location>
</feature>
<dbReference type="EMBL" id="OC325585">
    <property type="protein sequence ID" value="CAD7415158.1"/>
    <property type="molecule type" value="Genomic_DNA"/>
</dbReference>
<feature type="transmembrane region" description="Helical" evidence="7">
    <location>
        <begin position="80"/>
        <end position="101"/>
    </location>
</feature>
<name>A0A7R9DIB4_TIMCR</name>
<dbReference type="PANTHER" id="PTHR19229">
    <property type="entry name" value="ATP-BINDING CASSETTE TRANSPORTER SUBFAMILY A ABCA"/>
    <property type="match status" value="1"/>
</dbReference>
<evidence type="ECO:0000259" key="8">
    <source>
        <dbReference type="PROSITE" id="PS50893"/>
    </source>
</evidence>
<dbReference type="CDD" id="cd03263">
    <property type="entry name" value="ABC_subfamily_A"/>
    <property type="match status" value="1"/>
</dbReference>
<keyword evidence="5 7" id="KW-1133">Transmembrane helix</keyword>
<accession>A0A7R9DIB4</accession>
<reference evidence="9" key="1">
    <citation type="submission" date="2020-11" db="EMBL/GenBank/DDBJ databases">
        <authorList>
            <person name="Tran Van P."/>
        </authorList>
    </citation>
    <scope>NUCLEOTIDE SEQUENCE</scope>
</reference>
<keyword evidence="2 7" id="KW-0812">Transmembrane</keyword>
<comment type="subcellular location">
    <subcellularLocation>
        <location evidence="1">Membrane</location>
        <topology evidence="1">Multi-pass membrane protein</topology>
    </subcellularLocation>
</comment>
<keyword evidence="4" id="KW-0067">ATP-binding</keyword>
<evidence type="ECO:0000256" key="1">
    <source>
        <dbReference type="ARBA" id="ARBA00004141"/>
    </source>
</evidence>
<dbReference type="InterPro" id="IPR013525">
    <property type="entry name" value="ABC2_TM"/>
</dbReference>
<dbReference type="GO" id="GO:0005319">
    <property type="term" value="F:lipid transporter activity"/>
    <property type="evidence" value="ECO:0007669"/>
    <property type="project" value="TreeGrafter"/>
</dbReference>
<evidence type="ECO:0000313" key="9">
    <source>
        <dbReference type="EMBL" id="CAD7415158.1"/>
    </source>
</evidence>
<dbReference type="SMART" id="SM00382">
    <property type="entry name" value="AAA"/>
    <property type="match status" value="1"/>
</dbReference>
<protein>
    <recommendedName>
        <fullName evidence="8">ABC transporter domain-containing protein</fullName>
    </recommendedName>
</protein>
<dbReference type="InterPro" id="IPR027417">
    <property type="entry name" value="P-loop_NTPase"/>
</dbReference>
<dbReference type="InterPro" id="IPR003593">
    <property type="entry name" value="AAA+_ATPase"/>
</dbReference>
<dbReference type="GO" id="GO:0016887">
    <property type="term" value="F:ATP hydrolysis activity"/>
    <property type="evidence" value="ECO:0007669"/>
    <property type="project" value="InterPro"/>
</dbReference>
<dbReference type="GO" id="GO:0016020">
    <property type="term" value="C:membrane"/>
    <property type="evidence" value="ECO:0007669"/>
    <property type="project" value="UniProtKB-SubCell"/>
</dbReference>
<feature type="transmembrane region" description="Helical" evidence="7">
    <location>
        <begin position="157"/>
        <end position="179"/>
    </location>
</feature>
<dbReference type="InterPro" id="IPR026082">
    <property type="entry name" value="ABCA"/>
</dbReference>
<dbReference type="GO" id="GO:0140359">
    <property type="term" value="F:ABC-type transporter activity"/>
    <property type="evidence" value="ECO:0007669"/>
    <property type="project" value="InterPro"/>
</dbReference>
<proteinExistence type="predicted"/>
<evidence type="ECO:0000256" key="2">
    <source>
        <dbReference type="ARBA" id="ARBA00022692"/>
    </source>
</evidence>
<evidence type="ECO:0000256" key="5">
    <source>
        <dbReference type="ARBA" id="ARBA00022989"/>
    </source>
</evidence>
<dbReference type="SUPFAM" id="SSF52540">
    <property type="entry name" value="P-loop containing nucleoside triphosphate hydrolases"/>
    <property type="match status" value="1"/>
</dbReference>
<keyword evidence="6 7" id="KW-0472">Membrane</keyword>
<dbReference type="PROSITE" id="PS50893">
    <property type="entry name" value="ABC_TRANSPORTER_2"/>
    <property type="match status" value="1"/>
</dbReference>
<dbReference type="Gene3D" id="3.40.50.300">
    <property type="entry name" value="P-loop containing nucleotide triphosphate hydrolases"/>
    <property type="match status" value="2"/>
</dbReference>
<dbReference type="InterPro" id="IPR003959">
    <property type="entry name" value="ATPase_AAA_core"/>
</dbReference>
<evidence type="ECO:0000256" key="7">
    <source>
        <dbReference type="SAM" id="Phobius"/>
    </source>
</evidence>
<feature type="domain" description="ABC transporter" evidence="8">
    <location>
        <begin position="238"/>
        <end position="592"/>
    </location>
</feature>
<dbReference type="GO" id="GO:0005524">
    <property type="term" value="F:ATP binding"/>
    <property type="evidence" value="ECO:0007669"/>
    <property type="project" value="UniProtKB-KW"/>
</dbReference>
<dbReference type="AlphaFoldDB" id="A0A7R9DIB4"/>
<feature type="transmembrane region" description="Helical" evidence="7">
    <location>
        <begin position="52"/>
        <end position="73"/>
    </location>
</feature>
<dbReference type="Pfam" id="PF13304">
    <property type="entry name" value="AAA_21"/>
    <property type="match status" value="1"/>
</dbReference>
<dbReference type="Pfam" id="PF12698">
    <property type="entry name" value="ABC2_membrane_3"/>
    <property type="match status" value="1"/>
</dbReference>
<sequence>MKIMGLPNWLHWTAWFVNNFLMLLISVILMVVMLKVPWYSGTVVTVFTHSNWLLIFIFLMLYAVAMICFCFMITSFFSKANSASTVAGLAWFVLFAPYLFIQNNYTELSLSTKLVTSLFSNTAMGYGFQLILMHEGTGKGIQWDNVWEPATQDDDLYFGHLIIFMLLDAAIYLLIAIYVEAVFPGAYGVPKSWYFPFQKSFWCESQVARKKMGKENTDFSEKRKEHNFEQEPELPIGVQIRNLHKVYNNKTAVDHLNLNMYQGQITVLLGHNGAGKTTTMSMLTGMITPTSGTASVGGYDIRTEMNNARGSLGLCPQHNILFNEMTVREHIYFFGKLGPAPAAGRARDVMLKLAPLLRPVSPLEYGHKIRLFLLSVMSSLLYYAPVSSYLRRYRYNHLRYVYHRTPIPWDSRIRGLAVRFFTRAQASSNMIVRGIGRLRRSWPSLPPNQGRRCESPCRRWQLKGMDSKGIEDEIKRYLHILELEPKENSQSHTLSGGMKRKLSAAVALCGNSQVVMFDEPTSGMDPAARRTLWDLLRSEKQGRTIMLTTHFMDEADLLGDRIAIMAGGGLQCCGSSFFLKKRFGAGYKLIIVKDTACDVDKVTHTLRRHIPSLEVDQNIASELSYLLEEGMSSLFEPMLQELEENKPSLSILSYGISLTTMEEVFIKVGKDLELTTQEDDIDDSLPELEPETKEQQLKHQKLHTHSWCFHNTLVGKPVETRLIGGPRRLWEGSVKMHMKEV</sequence>
<gene>
    <name evidence="9" type="ORF">TCEB3V08_LOCUS12334</name>
</gene>
<organism evidence="9">
    <name type="scientific">Timema cristinae</name>
    <name type="common">Walking stick</name>
    <dbReference type="NCBI Taxonomy" id="61476"/>
    <lineage>
        <taxon>Eukaryota</taxon>
        <taxon>Metazoa</taxon>
        <taxon>Ecdysozoa</taxon>
        <taxon>Arthropoda</taxon>
        <taxon>Hexapoda</taxon>
        <taxon>Insecta</taxon>
        <taxon>Pterygota</taxon>
        <taxon>Neoptera</taxon>
        <taxon>Polyneoptera</taxon>
        <taxon>Phasmatodea</taxon>
        <taxon>Timematodea</taxon>
        <taxon>Timematoidea</taxon>
        <taxon>Timematidae</taxon>
        <taxon>Timema</taxon>
    </lineage>
</organism>
<evidence type="ECO:0000256" key="4">
    <source>
        <dbReference type="ARBA" id="ARBA00022840"/>
    </source>
</evidence>
<dbReference type="Pfam" id="PF00005">
    <property type="entry name" value="ABC_tran"/>
    <property type="match status" value="1"/>
</dbReference>
<dbReference type="PANTHER" id="PTHR19229:SF250">
    <property type="entry name" value="ABC TRANSPORTER DOMAIN-CONTAINING PROTEIN-RELATED"/>
    <property type="match status" value="1"/>
</dbReference>
<evidence type="ECO:0000256" key="6">
    <source>
        <dbReference type="ARBA" id="ARBA00023136"/>
    </source>
</evidence>